<evidence type="ECO:0000313" key="2">
    <source>
        <dbReference type="EMBL" id="CAA3010417.1"/>
    </source>
</evidence>
<dbReference type="GO" id="GO:0016787">
    <property type="term" value="F:hydrolase activity"/>
    <property type="evidence" value="ECO:0007669"/>
    <property type="project" value="UniProtKB-KW"/>
</dbReference>
<evidence type="ECO:0000259" key="1">
    <source>
        <dbReference type="PROSITE" id="PS51192"/>
    </source>
</evidence>
<dbReference type="GO" id="GO:0043138">
    <property type="term" value="F:3'-5' DNA helicase activity"/>
    <property type="evidence" value="ECO:0007669"/>
    <property type="project" value="UniProtKB-EC"/>
</dbReference>
<name>A0A8S0TWU9_OLEEU</name>
<dbReference type="AlphaFoldDB" id="A0A8S0TWU9"/>
<sequence>MTALRNPAFEALYHQFKHFNPVQTQVFTILYNSDDNILVAAPTGSEKTICAEFAILRNYQKGPESVMRAVYIAPIEALAKERYKDWKRKFGEGLGMKVVELTGETTTDLKLLEKGQIIISTPEKWDALSRR</sequence>
<dbReference type="GO" id="GO:0005524">
    <property type="term" value="F:ATP binding"/>
    <property type="evidence" value="ECO:0007669"/>
    <property type="project" value="InterPro"/>
</dbReference>
<comment type="caution">
    <text evidence="2">The sequence shown here is derived from an EMBL/GenBank/DDBJ whole genome shotgun (WGS) entry which is preliminary data.</text>
</comment>
<accession>A0A8S0TWU9</accession>
<protein>
    <submittedName>
        <fullName evidence="2">D -box ATP-dependent RNA helicase D 12-like</fullName>
    </submittedName>
</protein>
<keyword evidence="2" id="KW-0067">ATP-binding</keyword>
<dbReference type="OrthoDB" id="1718232at2759"/>
<proteinExistence type="predicted"/>
<dbReference type="PANTHER" id="PTHR47835:SF3">
    <property type="entry name" value="HELICASE FOR MEIOSIS 1"/>
    <property type="match status" value="1"/>
</dbReference>
<dbReference type="PANTHER" id="PTHR47835">
    <property type="entry name" value="HFM1, ATP DEPENDENT DNA HELICASE HOMOLOG"/>
    <property type="match status" value="1"/>
</dbReference>
<dbReference type="Proteomes" id="UP000594638">
    <property type="component" value="Unassembled WGS sequence"/>
</dbReference>
<gene>
    <name evidence="2" type="ORF">OLEA9_A025628</name>
</gene>
<dbReference type="SUPFAM" id="SSF52540">
    <property type="entry name" value="P-loop containing nucleoside triphosphate hydrolases"/>
    <property type="match status" value="1"/>
</dbReference>
<dbReference type="Pfam" id="PF00270">
    <property type="entry name" value="DEAD"/>
    <property type="match status" value="1"/>
</dbReference>
<dbReference type="InterPro" id="IPR027417">
    <property type="entry name" value="P-loop_NTPase"/>
</dbReference>
<dbReference type="Gene3D" id="3.40.50.300">
    <property type="entry name" value="P-loop containing nucleotide triphosphate hydrolases"/>
    <property type="match status" value="1"/>
</dbReference>
<dbReference type="GO" id="GO:0003676">
    <property type="term" value="F:nucleic acid binding"/>
    <property type="evidence" value="ECO:0007669"/>
    <property type="project" value="InterPro"/>
</dbReference>
<organism evidence="2 3">
    <name type="scientific">Olea europaea subsp. europaea</name>
    <dbReference type="NCBI Taxonomy" id="158383"/>
    <lineage>
        <taxon>Eukaryota</taxon>
        <taxon>Viridiplantae</taxon>
        <taxon>Streptophyta</taxon>
        <taxon>Embryophyta</taxon>
        <taxon>Tracheophyta</taxon>
        <taxon>Spermatophyta</taxon>
        <taxon>Magnoliopsida</taxon>
        <taxon>eudicotyledons</taxon>
        <taxon>Gunneridae</taxon>
        <taxon>Pentapetalae</taxon>
        <taxon>asterids</taxon>
        <taxon>lamiids</taxon>
        <taxon>Lamiales</taxon>
        <taxon>Oleaceae</taxon>
        <taxon>Oleeae</taxon>
        <taxon>Olea</taxon>
    </lineage>
</organism>
<keyword evidence="2" id="KW-0347">Helicase</keyword>
<keyword evidence="2" id="KW-0378">Hydrolase</keyword>
<reference evidence="2 3" key="1">
    <citation type="submission" date="2019-12" db="EMBL/GenBank/DDBJ databases">
        <authorList>
            <person name="Alioto T."/>
            <person name="Alioto T."/>
            <person name="Gomez Garrido J."/>
        </authorList>
    </citation>
    <scope>NUCLEOTIDE SEQUENCE [LARGE SCALE GENOMIC DNA]</scope>
</reference>
<dbReference type="InterPro" id="IPR014001">
    <property type="entry name" value="Helicase_ATP-bd"/>
</dbReference>
<dbReference type="EMBL" id="CACTIH010007342">
    <property type="protein sequence ID" value="CAA3010417.1"/>
    <property type="molecule type" value="Genomic_DNA"/>
</dbReference>
<keyword evidence="3" id="KW-1185">Reference proteome</keyword>
<dbReference type="PROSITE" id="PS51192">
    <property type="entry name" value="HELICASE_ATP_BIND_1"/>
    <property type="match status" value="1"/>
</dbReference>
<feature type="domain" description="Helicase ATP-binding" evidence="1">
    <location>
        <begin position="28"/>
        <end position="131"/>
    </location>
</feature>
<dbReference type="Gramene" id="OE9A025628T1">
    <property type="protein sequence ID" value="OE9A025628C1"/>
    <property type="gene ID" value="OE9A025628"/>
</dbReference>
<keyword evidence="2" id="KW-0547">Nucleotide-binding</keyword>
<evidence type="ECO:0000313" key="3">
    <source>
        <dbReference type="Proteomes" id="UP000594638"/>
    </source>
</evidence>
<dbReference type="InterPro" id="IPR052247">
    <property type="entry name" value="Meiotic_Crossover_Helicase"/>
</dbReference>
<dbReference type="InterPro" id="IPR011545">
    <property type="entry name" value="DEAD/DEAH_box_helicase_dom"/>
</dbReference>